<reference evidence="5 6" key="1">
    <citation type="submission" date="2019-07" db="EMBL/GenBank/DDBJ databases">
        <authorList>
            <person name="Huq M.A."/>
        </authorList>
    </citation>
    <scope>NUCLEOTIDE SEQUENCE [LARGE SCALE GENOMIC DNA]</scope>
    <source>
        <strain evidence="5 6">MAH-19</strain>
    </source>
</reference>
<dbReference type="RefSeq" id="WP_144250538.1">
    <property type="nucleotide sequence ID" value="NZ_VLPK01000006.1"/>
</dbReference>
<dbReference type="PANTHER" id="PTHR30154:SF34">
    <property type="entry name" value="TRANSCRIPTIONAL REGULATOR AZLB"/>
    <property type="match status" value="1"/>
</dbReference>
<dbReference type="InterPro" id="IPR000485">
    <property type="entry name" value="AsnC-type_HTH_dom"/>
</dbReference>
<feature type="domain" description="HTH asnC-type" evidence="4">
    <location>
        <begin position="6"/>
        <end position="67"/>
    </location>
</feature>
<dbReference type="GO" id="GO:0006355">
    <property type="term" value="P:regulation of DNA-templated transcription"/>
    <property type="evidence" value="ECO:0007669"/>
    <property type="project" value="UniProtKB-ARBA"/>
</dbReference>
<dbReference type="InterPro" id="IPR019888">
    <property type="entry name" value="Tscrpt_reg_AsnC-like"/>
</dbReference>
<dbReference type="GO" id="GO:0043565">
    <property type="term" value="F:sequence-specific DNA binding"/>
    <property type="evidence" value="ECO:0007669"/>
    <property type="project" value="InterPro"/>
</dbReference>
<dbReference type="Proteomes" id="UP000318733">
    <property type="component" value="Unassembled WGS sequence"/>
</dbReference>
<dbReference type="Pfam" id="PF01037">
    <property type="entry name" value="AsnC_trans_reg"/>
    <property type="match status" value="1"/>
</dbReference>
<dbReference type="GO" id="GO:0043200">
    <property type="term" value="P:response to amino acid"/>
    <property type="evidence" value="ECO:0007669"/>
    <property type="project" value="TreeGrafter"/>
</dbReference>
<dbReference type="InterPro" id="IPR011991">
    <property type="entry name" value="ArsR-like_HTH"/>
</dbReference>
<evidence type="ECO:0000256" key="1">
    <source>
        <dbReference type="ARBA" id="ARBA00023015"/>
    </source>
</evidence>
<proteinExistence type="predicted"/>
<dbReference type="Gene3D" id="3.30.70.920">
    <property type="match status" value="1"/>
</dbReference>
<dbReference type="AlphaFoldDB" id="A0A556M9M6"/>
<dbReference type="EMBL" id="VLPK01000006">
    <property type="protein sequence ID" value="TSJ36571.1"/>
    <property type="molecule type" value="Genomic_DNA"/>
</dbReference>
<evidence type="ECO:0000313" key="5">
    <source>
        <dbReference type="EMBL" id="TSJ36571.1"/>
    </source>
</evidence>
<dbReference type="SUPFAM" id="SSF54909">
    <property type="entry name" value="Dimeric alpha+beta barrel"/>
    <property type="match status" value="1"/>
</dbReference>
<comment type="caution">
    <text evidence="5">The sequence shown here is derived from an EMBL/GenBank/DDBJ whole genome shotgun (WGS) entry which is preliminary data.</text>
</comment>
<dbReference type="InterPro" id="IPR036390">
    <property type="entry name" value="WH_DNA-bd_sf"/>
</dbReference>
<keyword evidence="6" id="KW-1185">Reference proteome</keyword>
<sequence length="157" mass="17399">MNGNKPDEIDLKILRYLQNNAWMNLGKLAGLVGITGGPLSTRIERMEKAGLIKKFMAVLDREKAGMPVLVMLLVKLKEQNTALLDEFETLACAMPEVLSCLNIAGPWNFVLQVAARTPQEYAVWLLENINSQINVGNVESLFLLKEGKSYGAIPLKI</sequence>
<dbReference type="OrthoDB" id="9800326at2"/>
<keyword evidence="2" id="KW-0238">DNA-binding</keyword>
<accession>A0A556M9M6</accession>
<dbReference type="PANTHER" id="PTHR30154">
    <property type="entry name" value="LEUCINE-RESPONSIVE REGULATORY PROTEIN"/>
    <property type="match status" value="1"/>
</dbReference>
<evidence type="ECO:0000256" key="3">
    <source>
        <dbReference type="ARBA" id="ARBA00023163"/>
    </source>
</evidence>
<name>A0A556M9M6_9SPHI</name>
<dbReference type="InterPro" id="IPR036388">
    <property type="entry name" value="WH-like_DNA-bd_sf"/>
</dbReference>
<dbReference type="PRINTS" id="PR00033">
    <property type="entry name" value="HTHASNC"/>
</dbReference>
<protein>
    <submittedName>
        <fullName evidence="5">Lrp/AsnC family transcriptional regulator</fullName>
    </submittedName>
</protein>
<dbReference type="Gene3D" id="1.10.10.10">
    <property type="entry name" value="Winged helix-like DNA-binding domain superfamily/Winged helix DNA-binding domain"/>
    <property type="match status" value="1"/>
</dbReference>
<dbReference type="Pfam" id="PF13412">
    <property type="entry name" value="HTH_24"/>
    <property type="match status" value="1"/>
</dbReference>
<organism evidence="5 6">
    <name type="scientific">Mucilaginibacter corticis</name>
    <dbReference type="NCBI Taxonomy" id="2597670"/>
    <lineage>
        <taxon>Bacteria</taxon>
        <taxon>Pseudomonadati</taxon>
        <taxon>Bacteroidota</taxon>
        <taxon>Sphingobacteriia</taxon>
        <taxon>Sphingobacteriales</taxon>
        <taxon>Sphingobacteriaceae</taxon>
        <taxon>Mucilaginibacter</taxon>
    </lineage>
</organism>
<dbReference type="SUPFAM" id="SSF46785">
    <property type="entry name" value="Winged helix' DNA-binding domain"/>
    <property type="match status" value="1"/>
</dbReference>
<dbReference type="PROSITE" id="PS50956">
    <property type="entry name" value="HTH_ASNC_2"/>
    <property type="match status" value="1"/>
</dbReference>
<evidence type="ECO:0000256" key="2">
    <source>
        <dbReference type="ARBA" id="ARBA00023125"/>
    </source>
</evidence>
<dbReference type="SMART" id="SM00344">
    <property type="entry name" value="HTH_ASNC"/>
    <property type="match status" value="1"/>
</dbReference>
<dbReference type="GO" id="GO:0005829">
    <property type="term" value="C:cytosol"/>
    <property type="evidence" value="ECO:0007669"/>
    <property type="project" value="TreeGrafter"/>
</dbReference>
<dbReference type="CDD" id="cd00090">
    <property type="entry name" value="HTH_ARSR"/>
    <property type="match status" value="1"/>
</dbReference>
<keyword evidence="3" id="KW-0804">Transcription</keyword>
<evidence type="ECO:0000259" key="4">
    <source>
        <dbReference type="PROSITE" id="PS50956"/>
    </source>
</evidence>
<keyword evidence="1" id="KW-0805">Transcription regulation</keyword>
<dbReference type="InterPro" id="IPR011008">
    <property type="entry name" value="Dimeric_a/b-barrel"/>
</dbReference>
<dbReference type="InterPro" id="IPR019887">
    <property type="entry name" value="Tscrpt_reg_AsnC/Lrp_C"/>
</dbReference>
<evidence type="ECO:0000313" key="6">
    <source>
        <dbReference type="Proteomes" id="UP000318733"/>
    </source>
</evidence>
<gene>
    <name evidence="5" type="ORF">FO440_22345</name>
</gene>